<name>A0A7C9BLR6_9BACT</name>
<protein>
    <submittedName>
        <fullName evidence="4">Hsp20 family protein</fullName>
    </submittedName>
</protein>
<gene>
    <name evidence="4" type="ORF">GBK04_21085</name>
</gene>
<dbReference type="InterPro" id="IPR002068">
    <property type="entry name" value="A-crystallin/Hsp20_dom"/>
</dbReference>
<reference evidence="4 5" key="1">
    <citation type="submission" date="2019-10" db="EMBL/GenBank/DDBJ databases">
        <title>Draft Genome Sequence of Cytophagaceae sp. SJW1-29.</title>
        <authorList>
            <person name="Choi A."/>
        </authorList>
    </citation>
    <scope>NUCLEOTIDE SEQUENCE [LARGE SCALE GENOMIC DNA]</scope>
    <source>
        <strain evidence="4 5">SJW1-29</strain>
    </source>
</reference>
<proteinExistence type="inferred from homology"/>
<dbReference type="RefSeq" id="WP_152763116.1">
    <property type="nucleotide sequence ID" value="NZ_WHLY01000002.1"/>
</dbReference>
<evidence type="ECO:0000256" key="1">
    <source>
        <dbReference type="PROSITE-ProRule" id="PRU00285"/>
    </source>
</evidence>
<accession>A0A7C9BLR6</accession>
<comment type="similarity">
    <text evidence="1 2">Belongs to the small heat shock protein (HSP20) family.</text>
</comment>
<comment type="caution">
    <text evidence="4">The sequence shown here is derived from an EMBL/GenBank/DDBJ whole genome shotgun (WGS) entry which is preliminary data.</text>
</comment>
<dbReference type="Pfam" id="PF00011">
    <property type="entry name" value="HSP20"/>
    <property type="match status" value="1"/>
</dbReference>
<dbReference type="InterPro" id="IPR008978">
    <property type="entry name" value="HSP20-like_chaperone"/>
</dbReference>
<feature type="domain" description="SHSP" evidence="3">
    <location>
        <begin position="20"/>
        <end position="132"/>
    </location>
</feature>
<evidence type="ECO:0000259" key="3">
    <source>
        <dbReference type="PROSITE" id="PS01031"/>
    </source>
</evidence>
<dbReference type="AlphaFoldDB" id="A0A7C9BLR6"/>
<dbReference type="Proteomes" id="UP000479293">
    <property type="component" value="Unassembled WGS sequence"/>
</dbReference>
<dbReference type="SUPFAM" id="SSF49764">
    <property type="entry name" value="HSP20-like chaperones"/>
    <property type="match status" value="1"/>
</dbReference>
<evidence type="ECO:0000256" key="2">
    <source>
        <dbReference type="RuleBase" id="RU003616"/>
    </source>
</evidence>
<dbReference type="EMBL" id="WHLY01000002">
    <property type="protein sequence ID" value="MPR35775.1"/>
    <property type="molecule type" value="Genomic_DNA"/>
</dbReference>
<sequence>MKTKLNIPQEMLMSIDFMNTANGGMSQPIMNIENKENGYEVLVKAPGIEPEDLQVEILKDKLMIYHLLPIFGKMEGETSEMRSIRFISKMQIPADVDVENISAHYDDDKRYLKLELPVDQSQQDFHRKVQIERW</sequence>
<dbReference type="PROSITE" id="PS01031">
    <property type="entry name" value="SHSP"/>
    <property type="match status" value="1"/>
</dbReference>
<dbReference type="CDD" id="cd06464">
    <property type="entry name" value="ACD_sHsps-like"/>
    <property type="match status" value="1"/>
</dbReference>
<evidence type="ECO:0000313" key="4">
    <source>
        <dbReference type="EMBL" id="MPR35775.1"/>
    </source>
</evidence>
<evidence type="ECO:0000313" key="5">
    <source>
        <dbReference type="Proteomes" id="UP000479293"/>
    </source>
</evidence>
<organism evidence="4 5">
    <name type="scientific">Salmonirosea aquatica</name>
    <dbReference type="NCBI Taxonomy" id="2654236"/>
    <lineage>
        <taxon>Bacteria</taxon>
        <taxon>Pseudomonadati</taxon>
        <taxon>Bacteroidota</taxon>
        <taxon>Cytophagia</taxon>
        <taxon>Cytophagales</taxon>
        <taxon>Spirosomataceae</taxon>
        <taxon>Salmonirosea</taxon>
    </lineage>
</organism>
<keyword evidence="5" id="KW-1185">Reference proteome</keyword>
<dbReference type="Gene3D" id="2.60.40.790">
    <property type="match status" value="1"/>
</dbReference>